<proteinExistence type="predicted"/>
<dbReference type="AlphaFoldDB" id="A0A2S6CIN5"/>
<organism evidence="2 3">
    <name type="scientific">Cercospora berteroae</name>
    <dbReference type="NCBI Taxonomy" id="357750"/>
    <lineage>
        <taxon>Eukaryota</taxon>
        <taxon>Fungi</taxon>
        <taxon>Dikarya</taxon>
        <taxon>Ascomycota</taxon>
        <taxon>Pezizomycotina</taxon>
        <taxon>Dothideomycetes</taxon>
        <taxon>Dothideomycetidae</taxon>
        <taxon>Mycosphaerellales</taxon>
        <taxon>Mycosphaerellaceae</taxon>
        <taxon>Cercospora</taxon>
    </lineage>
</organism>
<evidence type="ECO:0000313" key="3">
    <source>
        <dbReference type="Proteomes" id="UP000237631"/>
    </source>
</evidence>
<sequence>MQGITLIAEEAAAGTNNLNIESKEIVEVLEVAANRRQIEVGSGDDFGNQINKAKEAKKVPAYVGQPEFKHREKSSRRNRASLKDVNGQKGEPSIGTNAMIKNAISQISIMDLCQLSPNFRDDLKQYVCTPRVKRDTRSSKSAYEAGGPDMDNSATFFAEFPRQAQYANEGPQLQSEPLQQP</sequence>
<comment type="caution">
    <text evidence="2">The sequence shown here is derived from an EMBL/GenBank/DDBJ whole genome shotgun (WGS) entry which is preliminary data.</text>
</comment>
<protein>
    <submittedName>
        <fullName evidence="2">Uncharacterized protein</fullName>
    </submittedName>
</protein>
<feature type="compositionally biased region" description="Polar residues" evidence="1">
    <location>
        <begin position="171"/>
        <end position="181"/>
    </location>
</feature>
<name>A0A2S6CIN5_9PEZI</name>
<evidence type="ECO:0000313" key="2">
    <source>
        <dbReference type="EMBL" id="PPJ59563.1"/>
    </source>
</evidence>
<reference evidence="3" key="1">
    <citation type="journal article" date="2017" name="bioRxiv">
        <title>Conservation of a gene cluster reveals novel cercosporin biosynthetic mechanisms and extends production to the genus Colletotrichum.</title>
        <authorList>
            <person name="de Jonge R."/>
            <person name="Ebert M.K."/>
            <person name="Huitt-Roehl C.R."/>
            <person name="Pal P."/>
            <person name="Suttle J.C."/>
            <person name="Spanner R.E."/>
            <person name="Neubauer J.D."/>
            <person name="Jurick W.M.II."/>
            <person name="Stott K.A."/>
            <person name="Secor G.A."/>
            <person name="Thomma B.P.H.J."/>
            <person name="Van de Peer Y."/>
            <person name="Townsend C.A."/>
            <person name="Bolton M.D."/>
        </authorList>
    </citation>
    <scope>NUCLEOTIDE SEQUENCE [LARGE SCALE GENOMIC DNA]</scope>
    <source>
        <strain evidence="3">CBS538.71</strain>
    </source>
</reference>
<feature type="region of interest" description="Disordered" evidence="1">
    <location>
        <begin position="134"/>
        <end position="181"/>
    </location>
</feature>
<keyword evidence="3" id="KW-1185">Reference proteome</keyword>
<accession>A0A2S6CIN5</accession>
<dbReference type="Proteomes" id="UP000237631">
    <property type="component" value="Unassembled WGS sequence"/>
</dbReference>
<feature type="compositionally biased region" description="Basic residues" evidence="1">
    <location>
        <begin position="71"/>
        <end position="80"/>
    </location>
</feature>
<evidence type="ECO:0000256" key="1">
    <source>
        <dbReference type="SAM" id="MobiDB-lite"/>
    </source>
</evidence>
<gene>
    <name evidence="2" type="ORF">CBER1_11764</name>
</gene>
<feature type="region of interest" description="Disordered" evidence="1">
    <location>
        <begin position="67"/>
        <end position="94"/>
    </location>
</feature>
<dbReference type="EMBL" id="PNEN01000380">
    <property type="protein sequence ID" value="PPJ59563.1"/>
    <property type="molecule type" value="Genomic_DNA"/>
</dbReference>